<keyword evidence="3" id="KW-1185">Reference proteome</keyword>
<accession>A0ABS4QGL5</accession>
<feature type="compositionally biased region" description="Low complexity" evidence="1">
    <location>
        <begin position="40"/>
        <end position="51"/>
    </location>
</feature>
<gene>
    <name evidence="2" type="ORF">BJ987_003738</name>
</gene>
<feature type="region of interest" description="Disordered" evidence="1">
    <location>
        <begin position="1"/>
        <end position="88"/>
    </location>
</feature>
<organism evidence="2 3">
    <name type="scientific">Nocardia goodfellowii</name>
    <dbReference type="NCBI Taxonomy" id="882446"/>
    <lineage>
        <taxon>Bacteria</taxon>
        <taxon>Bacillati</taxon>
        <taxon>Actinomycetota</taxon>
        <taxon>Actinomycetes</taxon>
        <taxon>Mycobacteriales</taxon>
        <taxon>Nocardiaceae</taxon>
        <taxon>Nocardia</taxon>
    </lineage>
</organism>
<dbReference type="Proteomes" id="UP001519325">
    <property type="component" value="Unassembled WGS sequence"/>
</dbReference>
<comment type="caution">
    <text evidence="2">The sequence shown here is derived from an EMBL/GenBank/DDBJ whole genome shotgun (WGS) entry which is preliminary data.</text>
</comment>
<dbReference type="NCBIfam" id="NF042914">
    <property type="entry name" value="SAV915_dom"/>
    <property type="match status" value="1"/>
</dbReference>
<protein>
    <submittedName>
        <fullName evidence="2">Uncharacterized protein</fullName>
    </submittedName>
</protein>
<reference evidence="2 3" key="1">
    <citation type="submission" date="2021-03" db="EMBL/GenBank/DDBJ databases">
        <title>Sequencing the genomes of 1000 actinobacteria strains.</title>
        <authorList>
            <person name="Klenk H.-P."/>
        </authorList>
    </citation>
    <scope>NUCLEOTIDE SEQUENCE [LARGE SCALE GENOMIC DNA]</scope>
    <source>
        <strain evidence="2 3">DSM 45516</strain>
    </source>
</reference>
<feature type="compositionally biased region" description="Pro residues" evidence="1">
    <location>
        <begin position="62"/>
        <end position="73"/>
    </location>
</feature>
<sequence>MAGQPFYNHYDDPDEDWDEVPLRPTPKSSPADAAPSRDVAPPASYSQASSYGTPRSESAPYPADPTPPAPGAPARPDASAIGMRPAPKPMPKNFPPVVYLPVLAEVQEIEDAQIMMRKTRDGRIACMAYSALDRLHECCGSDQPWMWTTTVSLDALYQARPFDILLLDVFIPEEHRGNPRA</sequence>
<dbReference type="RefSeq" id="WP_245366029.1">
    <property type="nucleotide sequence ID" value="NZ_JAGGMR010000001.1"/>
</dbReference>
<evidence type="ECO:0000256" key="1">
    <source>
        <dbReference type="SAM" id="MobiDB-lite"/>
    </source>
</evidence>
<dbReference type="InterPro" id="IPR049975">
    <property type="entry name" value="SAV_915-like_dom"/>
</dbReference>
<name>A0ABS4QGL5_9NOCA</name>
<proteinExistence type="predicted"/>
<evidence type="ECO:0000313" key="2">
    <source>
        <dbReference type="EMBL" id="MBP2190837.1"/>
    </source>
</evidence>
<dbReference type="EMBL" id="JAGGMR010000001">
    <property type="protein sequence ID" value="MBP2190837.1"/>
    <property type="molecule type" value="Genomic_DNA"/>
</dbReference>
<evidence type="ECO:0000313" key="3">
    <source>
        <dbReference type="Proteomes" id="UP001519325"/>
    </source>
</evidence>